<evidence type="ECO:0000313" key="1">
    <source>
        <dbReference type="EMBL" id="KAK1302883.1"/>
    </source>
</evidence>
<sequence>MMYLSFSIPRWLEPDSSFNHAFVPGPRLSWNPRLVDSLKTLPNPDVVSRASDAVEAAVNRRQAGYPYKMSSNVHNVRVRVPVPVAQVLKPKPFLASLAVEGMVNWLIT</sequence>
<keyword evidence="2" id="KW-1185">Reference proteome</keyword>
<reference evidence="1" key="2">
    <citation type="submission" date="2023-06" db="EMBL/GenBank/DDBJ databases">
        <authorList>
            <person name="Ma L."/>
            <person name="Liu K.-W."/>
            <person name="Li Z."/>
            <person name="Hsiao Y.-Y."/>
            <person name="Qi Y."/>
            <person name="Fu T."/>
            <person name="Tang G."/>
            <person name="Zhang D."/>
            <person name="Sun W.-H."/>
            <person name="Liu D.-K."/>
            <person name="Li Y."/>
            <person name="Chen G.-Z."/>
            <person name="Liu X.-D."/>
            <person name="Liao X.-Y."/>
            <person name="Jiang Y.-T."/>
            <person name="Yu X."/>
            <person name="Hao Y."/>
            <person name="Huang J."/>
            <person name="Zhao X.-W."/>
            <person name="Ke S."/>
            <person name="Chen Y.-Y."/>
            <person name="Wu W.-L."/>
            <person name="Hsu J.-L."/>
            <person name="Lin Y.-F."/>
            <person name="Huang M.-D."/>
            <person name="Li C.-Y."/>
            <person name="Huang L."/>
            <person name="Wang Z.-W."/>
            <person name="Zhao X."/>
            <person name="Zhong W.-Y."/>
            <person name="Peng D.-H."/>
            <person name="Ahmad S."/>
            <person name="Lan S."/>
            <person name="Zhang J.-S."/>
            <person name="Tsai W.-C."/>
            <person name="Van De Peer Y."/>
            <person name="Liu Z.-J."/>
        </authorList>
    </citation>
    <scope>NUCLEOTIDE SEQUENCE</scope>
    <source>
        <strain evidence="1">CP</strain>
        <tissue evidence="1">Leaves</tissue>
    </source>
</reference>
<dbReference type="GO" id="GO:0005634">
    <property type="term" value="C:nucleus"/>
    <property type="evidence" value="ECO:0007669"/>
    <property type="project" value="TreeGrafter"/>
</dbReference>
<dbReference type="AlphaFoldDB" id="A0AAV9DQS5"/>
<dbReference type="Proteomes" id="UP001180020">
    <property type="component" value="Unassembled WGS sequence"/>
</dbReference>
<dbReference type="Pfam" id="PF07093">
    <property type="entry name" value="SGT1"/>
    <property type="match status" value="1"/>
</dbReference>
<dbReference type="InterPro" id="IPR010770">
    <property type="entry name" value="Ecd"/>
</dbReference>
<organism evidence="1 2">
    <name type="scientific">Acorus calamus</name>
    <name type="common">Sweet flag</name>
    <dbReference type="NCBI Taxonomy" id="4465"/>
    <lineage>
        <taxon>Eukaryota</taxon>
        <taxon>Viridiplantae</taxon>
        <taxon>Streptophyta</taxon>
        <taxon>Embryophyta</taxon>
        <taxon>Tracheophyta</taxon>
        <taxon>Spermatophyta</taxon>
        <taxon>Magnoliopsida</taxon>
        <taxon>Liliopsida</taxon>
        <taxon>Acoraceae</taxon>
        <taxon>Acorus</taxon>
    </lineage>
</organism>
<dbReference type="PANTHER" id="PTHR13060">
    <property type="entry name" value="SGT1 PROTEIN HSGT1 SUPPRESSOR OF GCR2"/>
    <property type="match status" value="1"/>
</dbReference>
<protein>
    <submittedName>
        <fullName evidence="1">Uncharacterized protein</fullName>
    </submittedName>
</protein>
<proteinExistence type="predicted"/>
<name>A0AAV9DQS5_ACOCL</name>
<comment type="caution">
    <text evidence="1">The sequence shown here is derived from an EMBL/GenBank/DDBJ whole genome shotgun (WGS) entry which is preliminary data.</text>
</comment>
<reference evidence="1" key="1">
    <citation type="journal article" date="2023" name="Nat. Commun.">
        <title>Diploid and tetraploid genomes of Acorus and the evolution of monocots.</title>
        <authorList>
            <person name="Ma L."/>
            <person name="Liu K.W."/>
            <person name="Li Z."/>
            <person name="Hsiao Y.Y."/>
            <person name="Qi Y."/>
            <person name="Fu T."/>
            <person name="Tang G.D."/>
            <person name="Zhang D."/>
            <person name="Sun W.H."/>
            <person name="Liu D.K."/>
            <person name="Li Y."/>
            <person name="Chen G.Z."/>
            <person name="Liu X.D."/>
            <person name="Liao X.Y."/>
            <person name="Jiang Y.T."/>
            <person name="Yu X."/>
            <person name="Hao Y."/>
            <person name="Huang J."/>
            <person name="Zhao X.W."/>
            <person name="Ke S."/>
            <person name="Chen Y.Y."/>
            <person name="Wu W.L."/>
            <person name="Hsu J.L."/>
            <person name="Lin Y.F."/>
            <person name="Huang M.D."/>
            <person name="Li C.Y."/>
            <person name="Huang L."/>
            <person name="Wang Z.W."/>
            <person name="Zhao X."/>
            <person name="Zhong W.Y."/>
            <person name="Peng D.H."/>
            <person name="Ahmad S."/>
            <person name="Lan S."/>
            <person name="Zhang J.S."/>
            <person name="Tsai W.C."/>
            <person name="Van de Peer Y."/>
            <person name="Liu Z.J."/>
        </authorList>
    </citation>
    <scope>NUCLEOTIDE SEQUENCE</scope>
    <source>
        <strain evidence="1">CP</strain>
    </source>
</reference>
<evidence type="ECO:0000313" key="2">
    <source>
        <dbReference type="Proteomes" id="UP001180020"/>
    </source>
</evidence>
<dbReference type="EMBL" id="JAUJYO010000012">
    <property type="protein sequence ID" value="KAK1302883.1"/>
    <property type="molecule type" value="Genomic_DNA"/>
</dbReference>
<accession>A0AAV9DQS5</accession>
<gene>
    <name evidence="1" type="ORF">QJS10_CPB12g01349</name>
</gene>
<dbReference type="PANTHER" id="PTHR13060:SF0">
    <property type="entry name" value="PROTEIN ECDYSONELESS HOMOLOG"/>
    <property type="match status" value="1"/>
</dbReference>